<keyword evidence="4" id="KW-0418">Kinase</keyword>
<dbReference type="GO" id="GO:0016301">
    <property type="term" value="F:kinase activity"/>
    <property type="evidence" value="ECO:0007669"/>
    <property type="project" value="UniProtKB-KW"/>
</dbReference>
<evidence type="ECO:0000256" key="3">
    <source>
        <dbReference type="ARBA" id="ARBA00022741"/>
    </source>
</evidence>
<feature type="domain" description="Four-carbon acid sugar kinase N-terminal" evidence="7">
    <location>
        <begin position="8"/>
        <end position="248"/>
    </location>
</feature>
<dbReference type="SUPFAM" id="SSF142764">
    <property type="entry name" value="YgbK-like"/>
    <property type="match status" value="1"/>
</dbReference>
<protein>
    <submittedName>
        <fullName evidence="9">Uncharacterized protein YgbK (DUF1537 family)</fullName>
    </submittedName>
</protein>
<evidence type="ECO:0000256" key="2">
    <source>
        <dbReference type="ARBA" id="ARBA00022679"/>
    </source>
</evidence>
<keyword evidence="2" id="KW-0808">Transferase</keyword>
<dbReference type="Gene3D" id="3.40.980.20">
    <property type="entry name" value="Four-carbon acid sugar kinase, nucleotide binding domain"/>
    <property type="match status" value="1"/>
</dbReference>
<keyword evidence="5" id="KW-0067">ATP-binding</keyword>
<dbReference type="InterPro" id="IPR037051">
    <property type="entry name" value="4-carb_acid_sugar_kinase_N_sf"/>
</dbReference>
<comment type="caution">
    <text evidence="9">The sequence shown here is derived from an EMBL/GenBank/DDBJ whole genome shotgun (WGS) entry which is preliminary data.</text>
</comment>
<evidence type="ECO:0000259" key="8">
    <source>
        <dbReference type="Pfam" id="PF17042"/>
    </source>
</evidence>
<dbReference type="RefSeq" id="WP_151024528.1">
    <property type="nucleotide sequence ID" value="NZ_JACHIB010000009.1"/>
</dbReference>
<dbReference type="EMBL" id="JACHIB010000009">
    <property type="protein sequence ID" value="MBB6083808.1"/>
    <property type="molecule type" value="Genomic_DNA"/>
</dbReference>
<dbReference type="AlphaFoldDB" id="A0A7W9WNQ3"/>
<dbReference type="InterPro" id="IPR031475">
    <property type="entry name" value="NBD_C"/>
</dbReference>
<sequence>MSAAAPRLAFYGDDFTGATDALATAARAGLRALLFFGVPTPAQLRRVGPLDCLGIAGATRALAPEAMRAALLPVAAFFRELAPGVIHYKVCSTFDSAPQAGNIAVAVEALRSAAPGAGPVLVVGGQPSLGRYCLYAQLFAAADGEVYRIDRHPAMSRHPVTPMDEADLRRHFSRLGLEGVASLDYRTCAAGASAVIERLGALRAAGAAAVLFDVAQVGDLAPIGAALAGLAGREPVLAVGPSSVIEALSTQWSAGADAAADGVSPAQGPVLLLAGSLSPMTARQVAAAGSYRRVRLDPRRLADEDPAYRDRIARRLAAHLRDGDHVLAWIGNARGMRTAGVQSHRLARAGGRLLDAVLRETPPARLGVAGGDSSSLAMQALDAWGLSYLRRIAPGVALCRLHSDAPALDGMEVMLKGGQMGAPDLFERFVHGSD</sequence>
<evidence type="ECO:0000256" key="6">
    <source>
        <dbReference type="ARBA" id="ARBA00023277"/>
    </source>
</evidence>
<dbReference type="Gene3D" id="3.40.50.10840">
    <property type="entry name" value="Putative sugar-binding, N-terminal domain"/>
    <property type="match status" value="1"/>
</dbReference>
<evidence type="ECO:0000256" key="5">
    <source>
        <dbReference type="ARBA" id="ARBA00022840"/>
    </source>
</evidence>
<gene>
    <name evidence="9" type="ORF">HNR28_001850</name>
</gene>
<comment type="similarity">
    <text evidence="1">Belongs to the four-carbon acid sugar kinase family.</text>
</comment>
<keyword evidence="3" id="KW-0547">Nucleotide-binding</keyword>
<evidence type="ECO:0000256" key="1">
    <source>
        <dbReference type="ARBA" id="ARBA00005715"/>
    </source>
</evidence>
<dbReference type="Pfam" id="PF17042">
    <property type="entry name" value="NBD_C"/>
    <property type="match status" value="1"/>
</dbReference>
<reference evidence="9 10" key="1">
    <citation type="submission" date="2020-08" db="EMBL/GenBank/DDBJ databases">
        <title>Genomic Encyclopedia of Type Strains, Phase IV (KMG-IV): sequencing the most valuable type-strain genomes for metagenomic binning, comparative biology and taxonomic classification.</title>
        <authorList>
            <person name="Goeker M."/>
        </authorList>
    </citation>
    <scope>NUCLEOTIDE SEQUENCE [LARGE SCALE GENOMIC DNA]</scope>
    <source>
        <strain evidence="9 10">DSM 12141</strain>
    </source>
</reference>
<evidence type="ECO:0000259" key="7">
    <source>
        <dbReference type="Pfam" id="PF07005"/>
    </source>
</evidence>
<dbReference type="InterPro" id="IPR042213">
    <property type="entry name" value="NBD_C_sf"/>
</dbReference>
<accession>A0A7W9WNQ3</accession>
<evidence type="ECO:0000313" key="9">
    <source>
        <dbReference type="EMBL" id="MBB6083808.1"/>
    </source>
</evidence>
<dbReference type="Pfam" id="PF07005">
    <property type="entry name" value="SBD_N"/>
    <property type="match status" value="1"/>
</dbReference>
<feature type="domain" description="Four-carbon acid sugar kinase nucleotide binding" evidence="8">
    <location>
        <begin position="271"/>
        <end position="426"/>
    </location>
</feature>
<organism evidence="9 10">
    <name type="scientific">Castellaniella defragrans</name>
    <name type="common">Alcaligenes defragrans</name>
    <dbReference type="NCBI Taxonomy" id="75697"/>
    <lineage>
        <taxon>Bacteria</taxon>
        <taxon>Pseudomonadati</taxon>
        <taxon>Pseudomonadota</taxon>
        <taxon>Betaproteobacteria</taxon>
        <taxon>Burkholderiales</taxon>
        <taxon>Alcaligenaceae</taxon>
        <taxon>Castellaniella</taxon>
    </lineage>
</organism>
<evidence type="ECO:0000256" key="4">
    <source>
        <dbReference type="ARBA" id="ARBA00022777"/>
    </source>
</evidence>
<proteinExistence type="inferred from homology"/>
<dbReference type="InterPro" id="IPR010737">
    <property type="entry name" value="4-carb_acid_sugar_kinase_N"/>
</dbReference>
<dbReference type="GO" id="GO:0005524">
    <property type="term" value="F:ATP binding"/>
    <property type="evidence" value="ECO:0007669"/>
    <property type="project" value="UniProtKB-KW"/>
</dbReference>
<evidence type="ECO:0000313" key="10">
    <source>
        <dbReference type="Proteomes" id="UP000541136"/>
    </source>
</evidence>
<keyword evidence="6" id="KW-0119">Carbohydrate metabolism</keyword>
<dbReference type="Proteomes" id="UP000541136">
    <property type="component" value="Unassembled WGS sequence"/>
</dbReference>
<name>A0A7W9WNQ3_CASDE</name>